<keyword evidence="2" id="KW-1185">Reference proteome</keyword>
<protein>
    <submittedName>
        <fullName evidence="3">Reverse transcriptase domain-containing protein</fullName>
    </submittedName>
</protein>
<reference evidence="1 2" key="2">
    <citation type="submission" date="2018-11" db="EMBL/GenBank/DDBJ databases">
        <authorList>
            <consortium name="Pathogen Informatics"/>
        </authorList>
    </citation>
    <scope>NUCLEOTIDE SEQUENCE [LARGE SCALE GENOMIC DNA]</scope>
    <source>
        <strain evidence="1 2">Egypt</strain>
    </source>
</reference>
<dbReference type="WBParaSite" id="ECPE_0000683401-mRNA-1">
    <property type="protein sequence ID" value="ECPE_0000683401-mRNA-1"/>
    <property type="gene ID" value="ECPE_0000683401"/>
</dbReference>
<reference evidence="3" key="1">
    <citation type="submission" date="2016-06" db="UniProtKB">
        <authorList>
            <consortium name="WormBaseParasite"/>
        </authorList>
    </citation>
    <scope>IDENTIFICATION</scope>
</reference>
<dbReference type="AlphaFoldDB" id="A0A183AIN6"/>
<organism evidence="3">
    <name type="scientific">Echinostoma caproni</name>
    <dbReference type="NCBI Taxonomy" id="27848"/>
    <lineage>
        <taxon>Eukaryota</taxon>
        <taxon>Metazoa</taxon>
        <taxon>Spiralia</taxon>
        <taxon>Lophotrochozoa</taxon>
        <taxon>Platyhelminthes</taxon>
        <taxon>Trematoda</taxon>
        <taxon>Digenea</taxon>
        <taxon>Plagiorchiida</taxon>
        <taxon>Echinostomata</taxon>
        <taxon>Echinostomatoidea</taxon>
        <taxon>Echinostomatidae</taxon>
        <taxon>Echinostoma</taxon>
    </lineage>
</organism>
<dbReference type="EMBL" id="UZAN01043857">
    <property type="protein sequence ID" value="VDP79417.1"/>
    <property type="molecule type" value="Genomic_DNA"/>
</dbReference>
<gene>
    <name evidence="1" type="ORF">ECPE_LOCUS6821</name>
</gene>
<accession>A0A183AIN6</accession>
<evidence type="ECO:0000313" key="3">
    <source>
        <dbReference type="WBParaSite" id="ECPE_0000683401-mRNA-1"/>
    </source>
</evidence>
<name>A0A183AIN6_9TREM</name>
<evidence type="ECO:0000313" key="1">
    <source>
        <dbReference type="EMBL" id="VDP79417.1"/>
    </source>
</evidence>
<sequence>MCCFDALIRDLVTRRKFRRLTGSLSLHQRYVDDTYVVVENVDQANELLEDEGVTDSDRVNPIFRLMNFDPSFFKLYPPA</sequence>
<evidence type="ECO:0000313" key="2">
    <source>
        <dbReference type="Proteomes" id="UP000272942"/>
    </source>
</evidence>
<dbReference type="Proteomes" id="UP000272942">
    <property type="component" value="Unassembled WGS sequence"/>
</dbReference>
<proteinExistence type="predicted"/>